<evidence type="ECO:0000313" key="4">
    <source>
        <dbReference type="EMBL" id="MBL7525027.1"/>
    </source>
</evidence>
<proteinExistence type="inferred from homology"/>
<sequence>MMKPIKLNKAYLSMEQNNLKNYQKYLPSLELKRKKLQSERNMNQKQMNLYIQQESELQRRIETHLPMAFFNAETLKQWIHLDTIDIDQENLVGVQLPVLRSIQFKIVDYAYFNSPHWMDCLIRLVCQSIELRLHIKVMESRQILLNKSIQTVTQRKNLFEKVLIPTALKNIRLIQIFLSDHERAAVVSSKIAKKKRQLS</sequence>
<evidence type="ECO:0000256" key="3">
    <source>
        <dbReference type="ARBA" id="ARBA00023065"/>
    </source>
</evidence>
<protein>
    <submittedName>
        <fullName evidence="4">V-type ATP synthase subunit D</fullName>
    </submittedName>
</protein>
<dbReference type="InterPro" id="IPR002699">
    <property type="entry name" value="V_ATPase_D"/>
</dbReference>
<dbReference type="Pfam" id="PF01813">
    <property type="entry name" value="ATP-synt_D"/>
    <property type="match status" value="1"/>
</dbReference>
<dbReference type="Gene3D" id="1.10.287.3240">
    <property type="match status" value="1"/>
</dbReference>
<evidence type="ECO:0000256" key="2">
    <source>
        <dbReference type="ARBA" id="ARBA00022448"/>
    </source>
</evidence>
<dbReference type="NCBIfam" id="NF002565">
    <property type="entry name" value="PRK02195.1"/>
    <property type="match status" value="1"/>
</dbReference>
<keyword evidence="3" id="KW-0406">Ion transport</keyword>
<accession>A0ABS1W6P3</accession>
<evidence type="ECO:0000313" key="5">
    <source>
        <dbReference type="Proteomes" id="UP000809910"/>
    </source>
</evidence>
<keyword evidence="2" id="KW-0813">Transport</keyword>
<gene>
    <name evidence="4" type="ORF">I5282_00405</name>
</gene>
<keyword evidence="5" id="KW-1185">Reference proteome</keyword>
<comment type="caution">
    <text evidence="4">The sequence shown here is derived from an EMBL/GenBank/DDBJ whole genome shotgun (WGS) entry which is preliminary data.</text>
</comment>
<comment type="similarity">
    <text evidence="1">Belongs to the V-ATPase D subunit family.</text>
</comment>
<name>A0ABS1W6P3_9GAMM</name>
<evidence type="ECO:0000256" key="1">
    <source>
        <dbReference type="ARBA" id="ARBA00005850"/>
    </source>
</evidence>
<dbReference type="Proteomes" id="UP000809910">
    <property type="component" value="Unassembled WGS sequence"/>
</dbReference>
<organism evidence="4 5">
    <name type="scientific">Legionella bononiensis</name>
    <dbReference type="NCBI Taxonomy" id="2793102"/>
    <lineage>
        <taxon>Bacteria</taxon>
        <taxon>Pseudomonadati</taxon>
        <taxon>Pseudomonadota</taxon>
        <taxon>Gammaproteobacteria</taxon>
        <taxon>Legionellales</taxon>
        <taxon>Legionellaceae</taxon>
        <taxon>Legionella</taxon>
    </lineage>
</organism>
<dbReference type="NCBIfam" id="TIGR00309">
    <property type="entry name" value="V_ATPase_subD"/>
    <property type="match status" value="1"/>
</dbReference>
<dbReference type="EMBL" id="JADWVN010000002">
    <property type="protein sequence ID" value="MBL7525027.1"/>
    <property type="molecule type" value="Genomic_DNA"/>
</dbReference>
<reference evidence="4 5" key="1">
    <citation type="submission" date="2020-12" db="EMBL/GenBank/DDBJ databases">
        <title>WGS of Legionella: environmental sample.</title>
        <authorList>
            <person name="Cristino S."/>
            <person name="Girolamini L."/>
            <person name="Salaris S."/>
            <person name="Pascale M.R."/>
            <person name="Mazzotta M."/>
            <person name="Orsini M."/>
            <person name="Grottola A."/>
        </authorList>
    </citation>
    <scope>NUCLEOTIDE SEQUENCE [LARGE SCALE GENOMIC DNA]</scope>
    <source>
        <strain evidence="4 5">30cs62</strain>
    </source>
</reference>